<evidence type="ECO:0000313" key="1">
    <source>
        <dbReference type="EMBL" id="EON70508.1"/>
    </source>
</evidence>
<evidence type="ECO:0000313" key="2">
    <source>
        <dbReference type="Proteomes" id="UP000013911"/>
    </source>
</evidence>
<sequence>MHLIFYIYYAKTTEWLRLFSFFLFELVFELGEADRTAELTDRTVELTDRIAEVADKPAELTDRIAEVADKPAGVAGRIAGETDRTAEVAGRIAGEADRTVELTDRIAEVADKPAELTDSERKSSSESWPRPFLSYFLSKNMNERFNLPNPSLKFFGKPFRELFFLYNGEKGGGKK</sequence>
<organism evidence="1 2">
    <name type="scientific">Lysinibacillus sphaericus OT4b.31</name>
    <dbReference type="NCBI Taxonomy" id="1285586"/>
    <lineage>
        <taxon>Bacteria</taxon>
        <taxon>Bacillati</taxon>
        <taxon>Bacillota</taxon>
        <taxon>Bacilli</taxon>
        <taxon>Bacillales</taxon>
        <taxon>Bacillaceae</taxon>
        <taxon>Lysinibacillus</taxon>
    </lineage>
</organism>
<name>R7Z8S3_LYSSH</name>
<dbReference type="EMBL" id="AQPX01000032">
    <property type="protein sequence ID" value="EON70508.1"/>
    <property type="molecule type" value="Genomic_DNA"/>
</dbReference>
<comment type="caution">
    <text evidence="1">The sequence shown here is derived from an EMBL/GenBank/DDBJ whole genome shotgun (WGS) entry which is preliminary data.</text>
</comment>
<dbReference type="AlphaFoldDB" id="R7Z8S3"/>
<dbReference type="RefSeq" id="WP_010861046.1">
    <property type="nucleotide sequence ID" value="NZ_KB933407.1"/>
</dbReference>
<reference evidence="1 2" key="1">
    <citation type="submission" date="2013-04" db="EMBL/GenBank/DDBJ databases">
        <title>Draft genome of the heavy metal tolerant bacterium Lysinibacillus sphaericus strain OT4b.31.</title>
        <authorList>
            <person name="Pena-Montenegro T.D."/>
            <person name="Dussan J."/>
        </authorList>
    </citation>
    <scope>NUCLEOTIDE SEQUENCE [LARGE SCALE GENOMIC DNA]</scope>
    <source>
        <strain evidence="1 2">OT4b.31</strain>
    </source>
</reference>
<evidence type="ECO:0008006" key="3">
    <source>
        <dbReference type="Google" id="ProtNLM"/>
    </source>
</evidence>
<gene>
    <name evidence="1" type="ORF">H131_20727</name>
</gene>
<protein>
    <recommendedName>
        <fullName evidence="3">Methyl-accepting chemotaxis protein</fullName>
    </recommendedName>
</protein>
<proteinExistence type="predicted"/>
<dbReference type="HOGENOM" id="CLU_1530725_0_0_9"/>
<dbReference type="Proteomes" id="UP000013911">
    <property type="component" value="Unassembled WGS sequence"/>
</dbReference>
<accession>R7Z8S3</accession>
<dbReference type="PATRIC" id="fig|1285586.5.peg.4318"/>